<keyword evidence="1" id="KW-1133">Transmembrane helix</keyword>
<keyword evidence="4" id="KW-1185">Reference proteome</keyword>
<dbReference type="Proteomes" id="UP000266673">
    <property type="component" value="Unassembled WGS sequence"/>
</dbReference>
<keyword evidence="1" id="KW-0812">Transmembrane</keyword>
<evidence type="ECO:0000313" key="3">
    <source>
        <dbReference type="EMBL" id="RIB07584.1"/>
    </source>
</evidence>
<comment type="caution">
    <text evidence="3">The sequence shown here is derived from an EMBL/GenBank/DDBJ whole genome shotgun (WGS) entry which is preliminary data.</text>
</comment>
<feature type="transmembrane region" description="Helical" evidence="1">
    <location>
        <begin position="20"/>
        <end position="40"/>
    </location>
</feature>
<dbReference type="EMBL" id="QKWP01004604">
    <property type="protein sequence ID" value="RIB00284.1"/>
    <property type="molecule type" value="Genomic_DNA"/>
</dbReference>
<sequence>MQIVYLFLVNFSILNFKWLIIYSKTCLLNFNFIIFMKNVFFTNFNLIKYTFGHCQHMTSLSRITEIVKGLNFKIGIGW</sequence>
<dbReference type="EMBL" id="QKWP01001632">
    <property type="protein sequence ID" value="RIB07584.1"/>
    <property type="molecule type" value="Genomic_DNA"/>
</dbReference>
<accession>A0A397UBN6</accession>
<organism evidence="3 4">
    <name type="scientific">Gigaspora rosea</name>
    <dbReference type="NCBI Taxonomy" id="44941"/>
    <lineage>
        <taxon>Eukaryota</taxon>
        <taxon>Fungi</taxon>
        <taxon>Fungi incertae sedis</taxon>
        <taxon>Mucoromycota</taxon>
        <taxon>Glomeromycotina</taxon>
        <taxon>Glomeromycetes</taxon>
        <taxon>Diversisporales</taxon>
        <taxon>Gigasporaceae</taxon>
        <taxon>Gigaspora</taxon>
    </lineage>
</organism>
<reference evidence="3 4" key="1">
    <citation type="submission" date="2018-06" db="EMBL/GenBank/DDBJ databases">
        <title>Comparative genomics reveals the genomic features of Rhizophagus irregularis, R. cerebriforme, R. diaphanum and Gigaspora rosea, and their symbiotic lifestyle signature.</title>
        <authorList>
            <person name="Morin E."/>
            <person name="San Clemente H."/>
            <person name="Chen E.C.H."/>
            <person name="De La Providencia I."/>
            <person name="Hainaut M."/>
            <person name="Kuo A."/>
            <person name="Kohler A."/>
            <person name="Murat C."/>
            <person name="Tang N."/>
            <person name="Roy S."/>
            <person name="Loubradou J."/>
            <person name="Henrissat B."/>
            <person name="Grigoriev I.V."/>
            <person name="Corradi N."/>
            <person name="Roux C."/>
            <person name="Martin F.M."/>
        </authorList>
    </citation>
    <scope>NUCLEOTIDE SEQUENCE [LARGE SCALE GENOMIC DNA]</scope>
    <source>
        <strain evidence="3 4">DAOM 194757</strain>
    </source>
</reference>
<keyword evidence="1" id="KW-0472">Membrane</keyword>
<gene>
    <name evidence="3" type="ORF">C2G38_2113311</name>
    <name evidence="2" type="ORF">C2G38_2130178</name>
</gene>
<name>A0A397UBN6_9GLOM</name>
<dbReference type="AlphaFoldDB" id="A0A397UBN6"/>
<protein>
    <submittedName>
        <fullName evidence="3">Uncharacterized protein</fullName>
    </submittedName>
</protein>
<evidence type="ECO:0000313" key="2">
    <source>
        <dbReference type="EMBL" id="RIB00284.1"/>
    </source>
</evidence>
<proteinExistence type="predicted"/>
<evidence type="ECO:0000256" key="1">
    <source>
        <dbReference type="SAM" id="Phobius"/>
    </source>
</evidence>
<evidence type="ECO:0000313" key="4">
    <source>
        <dbReference type="Proteomes" id="UP000266673"/>
    </source>
</evidence>